<feature type="domain" description="GGDEF" evidence="3">
    <location>
        <begin position="352"/>
        <end position="485"/>
    </location>
</feature>
<protein>
    <submittedName>
        <fullName evidence="4">Uncharacterized protein</fullName>
    </submittedName>
</protein>
<comment type="caution">
    <text evidence="4">The sequence shown here is derived from an EMBL/GenBank/DDBJ whole genome shotgun (WGS) entry which is preliminary data.</text>
</comment>
<evidence type="ECO:0000259" key="3">
    <source>
        <dbReference type="PROSITE" id="PS50887"/>
    </source>
</evidence>
<feature type="transmembrane region" description="Helical" evidence="1">
    <location>
        <begin position="60"/>
        <end position="79"/>
    </location>
</feature>
<dbReference type="NCBIfam" id="TIGR00254">
    <property type="entry name" value="GGDEF"/>
    <property type="match status" value="1"/>
</dbReference>
<feature type="transmembrane region" description="Helical" evidence="1">
    <location>
        <begin position="115"/>
        <end position="132"/>
    </location>
</feature>
<dbReference type="Pfam" id="PF00990">
    <property type="entry name" value="GGDEF"/>
    <property type="match status" value="1"/>
</dbReference>
<feature type="transmembrane region" description="Helical" evidence="1">
    <location>
        <begin position="35"/>
        <end position="54"/>
    </location>
</feature>
<dbReference type="RefSeq" id="WP_104738892.1">
    <property type="nucleotide sequence ID" value="NZ_BMHR01000012.1"/>
</dbReference>
<feature type="domain" description="EAL" evidence="2">
    <location>
        <begin position="494"/>
        <end position="749"/>
    </location>
</feature>
<dbReference type="CDD" id="cd01948">
    <property type="entry name" value="EAL"/>
    <property type="match status" value="1"/>
</dbReference>
<dbReference type="InterPro" id="IPR043128">
    <property type="entry name" value="Rev_trsase/Diguanyl_cyclase"/>
</dbReference>
<dbReference type="InterPro" id="IPR029787">
    <property type="entry name" value="Nucleotide_cyclase"/>
</dbReference>
<dbReference type="SUPFAM" id="SSF55073">
    <property type="entry name" value="Nucleotide cyclase"/>
    <property type="match status" value="1"/>
</dbReference>
<evidence type="ECO:0000256" key="1">
    <source>
        <dbReference type="SAM" id="Phobius"/>
    </source>
</evidence>
<dbReference type="Gene3D" id="3.30.70.270">
    <property type="match status" value="1"/>
</dbReference>
<dbReference type="AlphaFoldDB" id="A0A2P4ETG3"/>
<keyword evidence="1" id="KW-0812">Transmembrane</keyword>
<proteinExistence type="predicted"/>
<dbReference type="PROSITE" id="PS50883">
    <property type="entry name" value="EAL"/>
    <property type="match status" value="1"/>
</dbReference>
<dbReference type="OrthoDB" id="9804951at2"/>
<dbReference type="PANTHER" id="PTHR44757">
    <property type="entry name" value="DIGUANYLATE CYCLASE DGCP"/>
    <property type="match status" value="1"/>
</dbReference>
<dbReference type="Pfam" id="PF13188">
    <property type="entry name" value="PAS_8"/>
    <property type="match status" value="1"/>
</dbReference>
<name>A0A2P4ETG3_9GAMM</name>
<sequence length="758" mass="83569">MQLFMLYSMAVNLSVGAALLLAWQRDKGQPFTRWIGLFFMTGALWVPTTLLYYSDTPLRWLGGVGWCAHIVLSMLFLMYGASLMRGATYPLRYFVLSGVIMFVVLMLALLWSPRMAVFTIALMFSVTALFVAQQLRSGPPAEKLASGLLLLNALCWWISPIWGVESHPLQAQIVALIRLLMGLALLYACVDRSAQQAERLSSRFMRLTDSSHQGVVVLQGDRFVYANPAALRLFGLKTSAEIPPNWEQLALKDFDRQLFAERLAELRNGDAETLSWVQTVTGPAGRILQLRMTGWLTEWDGRVAIQLVLSDETDIREAEQRLIQQATHDHLTGTLNRFGIEQLASVSLRDGRGHALILINIDRFSSINDAFGYTKGDELLSQLAARMAEVSNGNPSLARISRDEFLLLLPLQDGPASASAIASRLLQRAGEGYQLAGIDLNITVSIGVALYPSNGDSFERLLKQASLAVKSAKDAGQNMIRFFDSDMDGQLHEEILLTSELHGAVQRNEFVLYLQPILDMQSGRVVGAEALIRWLHPVRGFVSPGVFIPIAEKAGLIVEIGGWVIDQACALLAGWVGQPVLGELTLAINVSAKQFGRGDLDQVLARSLAVHQAPANLLELEITESALINQPEQFVDLLARLRRLGVRLAIDDFGTGYSNLTYLQRFMVDKLKVDQSFVRDVALNSQNAAIVQAVVQMASSLGLKTTAEGIEDSETFDTLRLLGCDQAQGYLFSPPMPAPDFDGWVMRRIENGQTGDCS</sequence>
<dbReference type="NCBIfam" id="TIGR00229">
    <property type="entry name" value="sensory_box"/>
    <property type="match status" value="1"/>
</dbReference>
<keyword evidence="1" id="KW-1133">Transmembrane helix</keyword>
<feature type="transmembrane region" description="Helical" evidence="1">
    <location>
        <begin position="144"/>
        <end position="163"/>
    </location>
</feature>
<dbReference type="PANTHER" id="PTHR44757:SF2">
    <property type="entry name" value="BIOFILM ARCHITECTURE MAINTENANCE PROTEIN MBAA"/>
    <property type="match status" value="1"/>
</dbReference>
<dbReference type="SUPFAM" id="SSF141868">
    <property type="entry name" value="EAL domain-like"/>
    <property type="match status" value="1"/>
</dbReference>
<dbReference type="InterPro" id="IPR001633">
    <property type="entry name" value="EAL_dom"/>
</dbReference>
<dbReference type="SUPFAM" id="SSF55785">
    <property type="entry name" value="PYP-like sensor domain (PAS domain)"/>
    <property type="match status" value="1"/>
</dbReference>
<organism evidence="4 5">
    <name type="scientific">Halopseudomonas oceani</name>
    <dbReference type="NCBI Taxonomy" id="1708783"/>
    <lineage>
        <taxon>Bacteria</taxon>
        <taxon>Pseudomonadati</taxon>
        <taxon>Pseudomonadota</taxon>
        <taxon>Gammaproteobacteria</taxon>
        <taxon>Pseudomonadales</taxon>
        <taxon>Pseudomonadaceae</taxon>
        <taxon>Halopseudomonas</taxon>
    </lineage>
</organism>
<dbReference type="EMBL" id="PPSK01000012">
    <property type="protein sequence ID" value="POB02578.1"/>
    <property type="molecule type" value="Genomic_DNA"/>
</dbReference>
<feature type="transmembrane region" description="Helical" evidence="1">
    <location>
        <begin position="6"/>
        <end position="23"/>
    </location>
</feature>
<dbReference type="InterPro" id="IPR000014">
    <property type="entry name" value="PAS"/>
</dbReference>
<dbReference type="InterPro" id="IPR000160">
    <property type="entry name" value="GGDEF_dom"/>
</dbReference>
<evidence type="ECO:0000259" key="2">
    <source>
        <dbReference type="PROSITE" id="PS50883"/>
    </source>
</evidence>
<dbReference type="Proteomes" id="UP000243451">
    <property type="component" value="Unassembled WGS sequence"/>
</dbReference>
<dbReference type="InterPro" id="IPR035965">
    <property type="entry name" value="PAS-like_dom_sf"/>
</dbReference>
<dbReference type="Gene3D" id="3.30.450.20">
    <property type="entry name" value="PAS domain"/>
    <property type="match status" value="1"/>
</dbReference>
<keyword evidence="5" id="KW-1185">Reference proteome</keyword>
<evidence type="ECO:0000313" key="5">
    <source>
        <dbReference type="Proteomes" id="UP000243451"/>
    </source>
</evidence>
<dbReference type="Gene3D" id="3.20.20.450">
    <property type="entry name" value="EAL domain"/>
    <property type="match status" value="1"/>
</dbReference>
<reference evidence="4 5" key="1">
    <citation type="submission" date="2018-01" db="EMBL/GenBank/DDBJ databases">
        <title>Draft genome of the type strain Pseudomonas oceani DSM 100277 isolated from the deep water in Okinawa trough, northwestern Pacific Ocean.</title>
        <authorList>
            <person name="Gomila M."/>
            <person name="Mulet M."/>
            <person name="Garcia-Valdes E."/>
            <person name="Lalucat J."/>
        </authorList>
    </citation>
    <scope>NUCLEOTIDE SEQUENCE [LARGE SCALE GENOMIC DNA]</scope>
    <source>
        <strain evidence="4 5">DSM 100277</strain>
    </source>
</reference>
<dbReference type="PROSITE" id="PS50887">
    <property type="entry name" value="GGDEF"/>
    <property type="match status" value="1"/>
</dbReference>
<dbReference type="Pfam" id="PF00563">
    <property type="entry name" value="EAL"/>
    <property type="match status" value="1"/>
</dbReference>
<gene>
    <name evidence="4" type="ORF">C1949_12955</name>
</gene>
<keyword evidence="1" id="KW-0472">Membrane</keyword>
<evidence type="ECO:0000313" key="4">
    <source>
        <dbReference type="EMBL" id="POB02578.1"/>
    </source>
</evidence>
<dbReference type="InterPro" id="IPR052155">
    <property type="entry name" value="Biofilm_reg_signaling"/>
</dbReference>
<dbReference type="InterPro" id="IPR035919">
    <property type="entry name" value="EAL_sf"/>
</dbReference>
<accession>A0A2P4ETG3</accession>
<dbReference type="CDD" id="cd01949">
    <property type="entry name" value="GGDEF"/>
    <property type="match status" value="1"/>
</dbReference>
<dbReference type="SMART" id="SM00052">
    <property type="entry name" value="EAL"/>
    <property type="match status" value="1"/>
</dbReference>
<dbReference type="SMART" id="SM00267">
    <property type="entry name" value="GGDEF"/>
    <property type="match status" value="1"/>
</dbReference>
<feature type="transmembrane region" description="Helical" evidence="1">
    <location>
        <begin position="91"/>
        <end position="109"/>
    </location>
</feature>